<feature type="domain" description="Inner membrane protein YejM N-terminal" evidence="3">
    <location>
        <begin position="6"/>
        <end position="234"/>
    </location>
</feature>
<evidence type="ECO:0000256" key="1">
    <source>
        <dbReference type="SAM" id="Phobius"/>
    </source>
</evidence>
<dbReference type="Gene3D" id="3.40.720.10">
    <property type="entry name" value="Alkaline Phosphatase, subunit A"/>
    <property type="match status" value="1"/>
</dbReference>
<dbReference type="AlphaFoldDB" id="A0A4P8YG17"/>
<dbReference type="Pfam" id="PF11893">
    <property type="entry name" value="DUF3413"/>
    <property type="match status" value="1"/>
</dbReference>
<proteinExistence type="predicted"/>
<evidence type="ECO:0000259" key="2">
    <source>
        <dbReference type="Pfam" id="PF00884"/>
    </source>
</evidence>
<dbReference type="InterPro" id="IPR012159">
    <property type="entry name" value="YejM-like"/>
</dbReference>
<keyword evidence="1" id="KW-0472">Membrane</keyword>
<gene>
    <name evidence="4" type="ORF">FEM41_08080</name>
</gene>
<feature type="transmembrane region" description="Helical" evidence="1">
    <location>
        <begin position="157"/>
        <end position="183"/>
    </location>
</feature>
<feature type="transmembrane region" description="Helical" evidence="1">
    <location>
        <begin position="35"/>
        <end position="62"/>
    </location>
</feature>
<name>A0A4P8YG17_9ENTR</name>
<keyword evidence="1" id="KW-0812">Transmembrane</keyword>
<evidence type="ECO:0000313" key="5">
    <source>
        <dbReference type="Proteomes" id="UP000302163"/>
    </source>
</evidence>
<evidence type="ECO:0000259" key="3">
    <source>
        <dbReference type="Pfam" id="PF11893"/>
    </source>
</evidence>
<dbReference type="Pfam" id="PF00884">
    <property type="entry name" value="Sulfatase"/>
    <property type="match status" value="1"/>
</dbReference>
<reference evidence="4 5" key="1">
    <citation type="submission" date="2019-05" db="EMBL/GenBank/DDBJ databases">
        <title>Complete genome sequence of Izhakiella calystegiae KSNA2, an endophyte isolated from beach morning glory (Calystegia soldanella).</title>
        <authorList>
            <person name="Jiang L."/>
            <person name="Jeong J.C."/>
            <person name="Kim C.Y."/>
            <person name="Kim D.H."/>
            <person name="Kim S.W."/>
            <person name="Lee j."/>
        </authorList>
    </citation>
    <scope>NUCLEOTIDE SEQUENCE [LARGE SCALE GENOMIC DNA]</scope>
    <source>
        <strain evidence="4 5">KSNA2</strain>
    </source>
</reference>
<dbReference type="CDD" id="cd16148">
    <property type="entry name" value="sulfatase_like"/>
    <property type="match status" value="1"/>
</dbReference>
<keyword evidence="5" id="KW-1185">Reference proteome</keyword>
<dbReference type="SUPFAM" id="SSF53649">
    <property type="entry name" value="Alkaline phosphatase-like"/>
    <property type="match status" value="1"/>
</dbReference>
<dbReference type="PIRSF" id="PIRSF004950">
    <property type="entry name" value="Mmb_sulf_HI0842"/>
    <property type="match status" value="1"/>
</dbReference>
<protein>
    <submittedName>
        <fullName evidence="4">DUF3413 domain-containing protein</fullName>
    </submittedName>
</protein>
<dbReference type="InterPro" id="IPR024588">
    <property type="entry name" value="YejM_N"/>
</dbReference>
<dbReference type="PANTHER" id="PTHR43751:SF3">
    <property type="entry name" value="SULFATASE N-TERMINAL DOMAIN-CONTAINING PROTEIN"/>
    <property type="match status" value="1"/>
</dbReference>
<dbReference type="Proteomes" id="UP000302163">
    <property type="component" value="Chromosome"/>
</dbReference>
<sequence>MRKLFLFTLLNVLLSALIAVRYFMVPGASVTLYGSAFSFLAVPAHFFSLYLILFLICTPLLWVNKYVRYSLLAILFGFAQIALYVDTIVFEQYRFHINESVLMMVLFGQVVDFSFATYLLMGAIIIGVFAAEYLAAWKIDRKPTQRIRQGAAKSRTLLTTSLFLVGALLVSNIGYMIAFYYAWSPVMVVKEYLPLYYPLTSKKIMGFFDKNGQRRNLLANHNDRQHIRYPLRELVINPQNKKPANIMFIVVDSWRFDTFNEAVSPNTWNFVKQHNGVAFNNHYSTGNATRTGIFGLFYGIPGTWWQPFLNNSIPSLFVTTMQKEDYNIGIFTSAKVTFPEFDRTAFATIKNLRINSEGKSTPERDARLTEDWREWYQKRDASRPTFSFLFYDSAHAYDFPKDEPLKFGPVSDLNYMTLKNDTDPTPLFNRYKQSVYYIDRLLQQVYDQLAASGDLDDTLIILTGDHAQEMNDNKMGFWGHNGNFTDAQTKVPFIIVGAKNDRWLRENAGKLTSHEDVVPSLMKHYLHVDNDTRDYATGYDLFSQMPDRKWLLMSSYSAYAIRTPENIYTVNGVGMSHYLDSHNRQVSGQPDYSYVYEAMNEMKYFVDQGDKKAQ</sequence>
<feature type="transmembrane region" description="Helical" evidence="1">
    <location>
        <begin position="113"/>
        <end position="136"/>
    </location>
</feature>
<dbReference type="KEGG" id="izh:FEM41_08080"/>
<keyword evidence="1" id="KW-1133">Transmembrane helix</keyword>
<evidence type="ECO:0000313" key="4">
    <source>
        <dbReference type="EMBL" id="QCT19615.1"/>
    </source>
</evidence>
<dbReference type="EMBL" id="CP040428">
    <property type="protein sequence ID" value="QCT19615.1"/>
    <property type="molecule type" value="Genomic_DNA"/>
</dbReference>
<feature type="domain" description="Sulfatase N-terminal" evidence="2">
    <location>
        <begin position="245"/>
        <end position="524"/>
    </location>
</feature>
<dbReference type="InterPro" id="IPR052701">
    <property type="entry name" value="GAG_Ulvan_Degrading_Sulfatases"/>
</dbReference>
<dbReference type="PANTHER" id="PTHR43751">
    <property type="entry name" value="SULFATASE"/>
    <property type="match status" value="1"/>
</dbReference>
<dbReference type="InterPro" id="IPR017850">
    <property type="entry name" value="Alkaline_phosphatase_core_sf"/>
</dbReference>
<feature type="transmembrane region" description="Helical" evidence="1">
    <location>
        <begin position="69"/>
        <end position="93"/>
    </location>
</feature>
<accession>A0A4P8YG17</accession>
<organism evidence="4 5">
    <name type="scientific">Jejubacter calystegiae</name>
    <dbReference type="NCBI Taxonomy" id="2579935"/>
    <lineage>
        <taxon>Bacteria</taxon>
        <taxon>Pseudomonadati</taxon>
        <taxon>Pseudomonadota</taxon>
        <taxon>Gammaproteobacteria</taxon>
        <taxon>Enterobacterales</taxon>
        <taxon>Enterobacteriaceae</taxon>
        <taxon>Jejubacter</taxon>
    </lineage>
</organism>
<dbReference type="InterPro" id="IPR000917">
    <property type="entry name" value="Sulfatase_N"/>
</dbReference>
<dbReference type="OrthoDB" id="9803751at2"/>